<dbReference type="EMBL" id="JAIWQS010000004">
    <property type="protein sequence ID" value="KAJ8768790.1"/>
    <property type="molecule type" value="Genomic_DNA"/>
</dbReference>
<keyword evidence="2" id="KW-0677">Repeat</keyword>
<sequence length="462" mass="53016">MSVQNFLKTLKTVKVTPSSSLFTKTCQKLIKPTSKSTKSFPSGSAIYTLNSTKFYQILSDPDYSLEKCLHLFNFVLENQSLISFKPDLQARITVIGRLFKARWFSPAEDILKSVVRYPFPLLASTIEKCCCLEAEVVEKLFNMMLKVYSDQSKLDLVSDTFDHMKDNGFKIDERNCSLHLLWLKRNDQMELGLEFFNKMMESGMDSFVYSLPALVHGLCESGQIERCRLLLEEIVSKGINPTITSYNILINACAKRWNFKEIDSILTLMKRQVEEFDIETYRILVDGYLSFGKTEEAEKLVLEMHEKNFKADTHMYNLIINGYFRQSLTDKALLVFDRMNVRGFNPNADTYWALMNGLCKLGKMEIAMLYVGKMQSEGIELDQASFYLLMDGFCSKGMAWEAFELHVEMERRGFDSDVSLCNKIASGLCKSKQFEAAKMLMNTMVKRGGLPEMFSLRNLIGL</sequence>
<comment type="similarity">
    <text evidence="1">Belongs to the PPR family. P subfamily.</text>
</comment>
<feature type="repeat" description="PPR" evidence="3">
    <location>
        <begin position="417"/>
        <end position="451"/>
    </location>
</feature>
<evidence type="ECO:0000256" key="2">
    <source>
        <dbReference type="ARBA" id="ARBA00022737"/>
    </source>
</evidence>
<feature type="repeat" description="PPR" evidence="3">
    <location>
        <begin position="207"/>
        <end position="241"/>
    </location>
</feature>
<dbReference type="PROSITE" id="PS51375">
    <property type="entry name" value="PPR"/>
    <property type="match status" value="6"/>
</dbReference>
<evidence type="ECO:0000256" key="3">
    <source>
        <dbReference type="PROSITE-ProRule" id="PRU00708"/>
    </source>
</evidence>
<dbReference type="Gene3D" id="1.25.40.10">
    <property type="entry name" value="Tetratricopeptide repeat domain"/>
    <property type="match status" value="3"/>
</dbReference>
<evidence type="ECO:0008006" key="6">
    <source>
        <dbReference type="Google" id="ProtNLM"/>
    </source>
</evidence>
<keyword evidence="5" id="KW-1185">Reference proteome</keyword>
<dbReference type="InterPro" id="IPR011990">
    <property type="entry name" value="TPR-like_helical_dom_sf"/>
</dbReference>
<dbReference type="InterPro" id="IPR002885">
    <property type="entry name" value="PPR_rpt"/>
</dbReference>
<feature type="repeat" description="PPR" evidence="3">
    <location>
        <begin position="312"/>
        <end position="346"/>
    </location>
</feature>
<dbReference type="Pfam" id="PF13041">
    <property type="entry name" value="PPR_2"/>
    <property type="match status" value="2"/>
</dbReference>
<name>A0AAV8TPC3_9ROSI</name>
<accession>A0AAV8TPC3</accession>
<evidence type="ECO:0000256" key="1">
    <source>
        <dbReference type="ARBA" id="ARBA00007626"/>
    </source>
</evidence>
<dbReference type="Proteomes" id="UP001159364">
    <property type="component" value="Linkage Group LG04"/>
</dbReference>
<dbReference type="NCBIfam" id="TIGR00756">
    <property type="entry name" value="PPR"/>
    <property type="match status" value="6"/>
</dbReference>
<evidence type="ECO:0000313" key="4">
    <source>
        <dbReference type="EMBL" id="KAJ8768790.1"/>
    </source>
</evidence>
<dbReference type="Pfam" id="PF01535">
    <property type="entry name" value="PPR"/>
    <property type="match status" value="4"/>
</dbReference>
<feature type="repeat" description="PPR" evidence="3">
    <location>
        <begin position="382"/>
        <end position="416"/>
    </location>
</feature>
<dbReference type="AlphaFoldDB" id="A0AAV8TPC3"/>
<feature type="repeat" description="PPR" evidence="3">
    <location>
        <begin position="277"/>
        <end position="311"/>
    </location>
</feature>
<reference evidence="4 5" key="1">
    <citation type="submission" date="2021-09" db="EMBL/GenBank/DDBJ databases">
        <title>Genomic insights and catalytic innovation underlie evolution of tropane alkaloids biosynthesis.</title>
        <authorList>
            <person name="Wang Y.-J."/>
            <person name="Tian T."/>
            <person name="Huang J.-P."/>
            <person name="Huang S.-X."/>
        </authorList>
    </citation>
    <scope>NUCLEOTIDE SEQUENCE [LARGE SCALE GENOMIC DNA]</scope>
    <source>
        <strain evidence="4">KIB-2018</strain>
        <tissue evidence="4">Leaf</tissue>
    </source>
</reference>
<comment type="caution">
    <text evidence="4">The sequence shown here is derived from an EMBL/GenBank/DDBJ whole genome shotgun (WGS) entry which is preliminary data.</text>
</comment>
<proteinExistence type="inferred from homology"/>
<feature type="repeat" description="PPR" evidence="3">
    <location>
        <begin position="347"/>
        <end position="381"/>
    </location>
</feature>
<protein>
    <recommendedName>
        <fullName evidence="6">Pentatricopeptide repeat-containing protein</fullName>
    </recommendedName>
</protein>
<organism evidence="4 5">
    <name type="scientific">Erythroxylum novogranatense</name>
    <dbReference type="NCBI Taxonomy" id="1862640"/>
    <lineage>
        <taxon>Eukaryota</taxon>
        <taxon>Viridiplantae</taxon>
        <taxon>Streptophyta</taxon>
        <taxon>Embryophyta</taxon>
        <taxon>Tracheophyta</taxon>
        <taxon>Spermatophyta</taxon>
        <taxon>Magnoliopsida</taxon>
        <taxon>eudicotyledons</taxon>
        <taxon>Gunneridae</taxon>
        <taxon>Pentapetalae</taxon>
        <taxon>rosids</taxon>
        <taxon>fabids</taxon>
        <taxon>Malpighiales</taxon>
        <taxon>Erythroxylaceae</taxon>
        <taxon>Erythroxylum</taxon>
    </lineage>
</organism>
<gene>
    <name evidence="4" type="ORF">K2173_023694</name>
</gene>
<evidence type="ECO:0000313" key="5">
    <source>
        <dbReference type="Proteomes" id="UP001159364"/>
    </source>
</evidence>
<dbReference type="SUPFAM" id="SSF81901">
    <property type="entry name" value="HCP-like"/>
    <property type="match status" value="1"/>
</dbReference>
<dbReference type="PANTHER" id="PTHR47941">
    <property type="entry name" value="PENTATRICOPEPTIDE REPEAT-CONTAINING PROTEIN 3, MITOCHONDRIAL"/>
    <property type="match status" value="1"/>
</dbReference>